<dbReference type="InterPro" id="IPR001300">
    <property type="entry name" value="Peptidase_C2_calpain_cat"/>
</dbReference>
<dbReference type="GO" id="GO:0004198">
    <property type="term" value="F:calcium-dependent cysteine-type endopeptidase activity"/>
    <property type="evidence" value="ECO:0007669"/>
    <property type="project" value="InterPro"/>
</dbReference>
<name>A0AA36J150_9DINO</name>
<accession>A0AA36J150</accession>
<evidence type="ECO:0000313" key="10">
    <source>
        <dbReference type="Proteomes" id="UP001178507"/>
    </source>
</evidence>
<gene>
    <name evidence="9" type="ORF">EVOR1521_LOCUS20799</name>
</gene>
<dbReference type="Gene3D" id="3.90.70.10">
    <property type="entry name" value="Cysteine proteinases"/>
    <property type="match status" value="1"/>
</dbReference>
<dbReference type="PRINTS" id="PR00704">
    <property type="entry name" value="CALPAIN"/>
</dbReference>
<dbReference type="InterPro" id="IPR038765">
    <property type="entry name" value="Papain-like_cys_pep_sf"/>
</dbReference>
<evidence type="ECO:0000259" key="8">
    <source>
        <dbReference type="PROSITE" id="PS50203"/>
    </source>
</evidence>
<evidence type="ECO:0000256" key="1">
    <source>
        <dbReference type="ARBA" id="ARBA00007623"/>
    </source>
</evidence>
<feature type="region of interest" description="Disordered" evidence="7">
    <location>
        <begin position="401"/>
        <end position="440"/>
    </location>
</feature>
<evidence type="ECO:0000256" key="2">
    <source>
        <dbReference type="ARBA" id="ARBA00022670"/>
    </source>
</evidence>
<evidence type="ECO:0000256" key="3">
    <source>
        <dbReference type="ARBA" id="ARBA00022801"/>
    </source>
</evidence>
<dbReference type="PANTHER" id="PTHR10183">
    <property type="entry name" value="CALPAIN"/>
    <property type="match status" value="1"/>
</dbReference>
<dbReference type="PROSITE" id="PS00139">
    <property type="entry name" value="THIOL_PROTEASE_CYS"/>
    <property type="match status" value="1"/>
</dbReference>
<protein>
    <recommendedName>
        <fullName evidence="8">Calpain catalytic domain-containing protein</fullName>
    </recommendedName>
</protein>
<keyword evidence="3 6" id="KW-0378">Hydrolase</keyword>
<feature type="domain" description="Calpain catalytic" evidence="8">
    <location>
        <begin position="53"/>
        <end position="398"/>
    </location>
</feature>
<evidence type="ECO:0000256" key="6">
    <source>
        <dbReference type="PROSITE-ProRule" id="PRU00239"/>
    </source>
</evidence>
<evidence type="ECO:0000256" key="7">
    <source>
        <dbReference type="SAM" id="MobiDB-lite"/>
    </source>
</evidence>
<feature type="compositionally biased region" description="Acidic residues" evidence="7">
    <location>
        <begin position="403"/>
        <end position="414"/>
    </location>
</feature>
<keyword evidence="2 6" id="KW-0645">Protease</keyword>
<keyword evidence="4 6" id="KW-0788">Thiol protease</keyword>
<keyword evidence="10" id="KW-1185">Reference proteome</keyword>
<dbReference type="GO" id="GO:0006508">
    <property type="term" value="P:proteolysis"/>
    <property type="evidence" value="ECO:0007669"/>
    <property type="project" value="UniProtKB-KW"/>
</dbReference>
<dbReference type="InterPro" id="IPR022684">
    <property type="entry name" value="Calpain_cysteine_protease"/>
</dbReference>
<dbReference type="SMART" id="SM00230">
    <property type="entry name" value="CysPc"/>
    <property type="match status" value="1"/>
</dbReference>
<feature type="active site" evidence="5 6">
    <location>
        <position position="332"/>
    </location>
</feature>
<dbReference type="EMBL" id="CAUJNA010003237">
    <property type="protein sequence ID" value="CAJ1396600.1"/>
    <property type="molecule type" value="Genomic_DNA"/>
</dbReference>
<reference evidence="9" key="1">
    <citation type="submission" date="2023-08" db="EMBL/GenBank/DDBJ databases">
        <authorList>
            <person name="Chen Y."/>
            <person name="Shah S."/>
            <person name="Dougan E. K."/>
            <person name="Thang M."/>
            <person name="Chan C."/>
        </authorList>
    </citation>
    <scope>NUCLEOTIDE SEQUENCE</scope>
</reference>
<comment type="similarity">
    <text evidence="1">Belongs to the peptidase C2 family.</text>
</comment>
<feature type="active site" evidence="5 6">
    <location>
        <position position="113"/>
    </location>
</feature>
<dbReference type="Proteomes" id="UP001178507">
    <property type="component" value="Unassembled WGS sequence"/>
</dbReference>
<evidence type="ECO:0000256" key="4">
    <source>
        <dbReference type="ARBA" id="ARBA00022807"/>
    </source>
</evidence>
<feature type="active site" evidence="5 6">
    <location>
        <position position="307"/>
    </location>
</feature>
<sequence length="440" mass="49517">MDYPEGNPVTLILQPGEQVEKTFLVVKERPWTYSWSWSSRSHFTGVEDDLSNAFSDPEFGPNEESIGKSSTKFKCSSKCEMWVRARMLGDPSEAMLFDQVRPQDIHQGSVGDCWLMSALSCLAGHPKKLKSLFESKQITEDGKYKIYLFDVVELKWTPVIIDEFLPCKTWNGCPKPIFAEPLGEEIWVALLEKAFAKFCGSYGNLSGGGCAWAFQVLTGEHKVISYAREKDGNWRLRRINRKRQMAKARSPRNAPWTWNRSTPKLDKEQLFTTLQTHIADQHVLACSCSGKSSGAEQALANGLYTFHVYSLLKVLSETCDDGTPVRLVQLRNPWGHKEWTGEWADQPGKDGSEGMKKWEENPELKQRLNPGNRNDGSFFMPFDAWSEIYTHVSLCPVGKAPIPEEEEAAEEEVVSDAGSSDQEAFLSESEAEDGPAPMPL</sequence>
<dbReference type="PROSITE" id="PS50203">
    <property type="entry name" value="CALPAIN_CAT"/>
    <property type="match status" value="1"/>
</dbReference>
<dbReference type="SUPFAM" id="SSF54001">
    <property type="entry name" value="Cysteine proteinases"/>
    <property type="match status" value="1"/>
</dbReference>
<dbReference type="InterPro" id="IPR000169">
    <property type="entry name" value="Pept_cys_AS"/>
</dbReference>
<proteinExistence type="inferred from homology"/>
<evidence type="ECO:0000256" key="5">
    <source>
        <dbReference type="PIRSR" id="PIRSR622684-1"/>
    </source>
</evidence>
<comment type="caution">
    <text evidence="9">The sequence shown here is derived from an EMBL/GenBank/DDBJ whole genome shotgun (WGS) entry which is preliminary data.</text>
</comment>
<dbReference type="AlphaFoldDB" id="A0AA36J150"/>
<dbReference type="Pfam" id="PF00648">
    <property type="entry name" value="Peptidase_C2"/>
    <property type="match status" value="1"/>
</dbReference>
<organism evidence="9 10">
    <name type="scientific">Effrenium voratum</name>
    <dbReference type="NCBI Taxonomy" id="2562239"/>
    <lineage>
        <taxon>Eukaryota</taxon>
        <taxon>Sar</taxon>
        <taxon>Alveolata</taxon>
        <taxon>Dinophyceae</taxon>
        <taxon>Suessiales</taxon>
        <taxon>Symbiodiniaceae</taxon>
        <taxon>Effrenium</taxon>
    </lineage>
</organism>
<dbReference type="PANTHER" id="PTHR10183:SF379">
    <property type="entry name" value="CALPAIN-5"/>
    <property type="match status" value="1"/>
</dbReference>
<evidence type="ECO:0000313" key="9">
    <source>
        <dbReference type="EMBL" id="CAJ1396600.1"/>
    </source>
</evidence>